<organism evidence="1 2">
    <name type="scientific">Enterococcus villorum</name>
    <dbReference type="NCBI Taxonomy" id="112904"/>
    <lineage>
        <taxon>Bacteria</taxon>
        <taxon>Bacillati</taxon>
        <taxon>Bacillota</taxon>
        <taxon>Bacilli</taxon>
        <taxon>Lactobacillales</taxon>
        <taxon>Enterococcaceae</taxon>
        <taxon>Enterococcus</taxon>
    </lineage>
</organism>
<accession>A0A511IZB7</accession>
<comment type="caution">
    <text evidence="1">The sequence shown here is derived from an EMBL/GenBank/DDBJ whole genome shotgun (WGS) entry which is preliminary data.</text>
</comment>
<dbReference type="EMBL" id="BJWF01000001">
    <property type="protein sequence ID" value="GEL90749.1"/>
    <property type="molecule type" value="Genomic_DNA"/>
</dbReference>
<gene>
    <name evidence="1" type="ORF">EVI01_00860</name>
</gene>
<dbReference type="Proteomes" id="UP000321830">
    <property type="component" value="Unassembled WGS sequence"/>
</dbReference>
<protein>
    <submittedName>
        <fullName evidence="1">Uncharacterized protein</fullName>
    </submittedName>
</protein>
<dbReference type="RefSeq" id="WP_010750989.1">
    <property type="nucleotide sequence ID" value="NZ_BJWF01000001.1"/>
</dbReference>
<evidence type="ECO:0000313" key="2">
    <source>
        <dbReference type="Proteomes" id="UP000321830"/>
    </source>
</evidence>
<proteinExistence type="predicted"/>
<sequence>MNPSRTKELEIEYYSLQAKLRFLRSVIEAENQQTYYRKDLVAYKNIIKEISETVIAINEIRLELTSLPFSRNKELNKSSSSR</sequence>
<reference evidence="1 2" key="1">
    <citation type="submission" date="2019-07" db="EMBL/GenBank/DDBJ databases">
        <title>Whole genome shotgun sequence of Enterococcus villorum NBRC 100699.</title>
        <authorList>
            <person name="Hosoyama A."/>
            <person name="Uohara A."/>
            <person name="Ohji S."/>
            <person name="Ichikawa N."/>
        </authorList>
    </citation>
    <scope>NUCLEOTIDE SEQUENCE [LARGE SCALE GENOMIC DNA]</scope>
    <source>
        <strain evidence="1 2">NBRC 100699</strain>
    </source>
</reference>
<dbReference type="AlphaFoldDB" id="A0A511IZB7"/>
<evidence type="ECO:0000313" key="1">
    <source>
        <dbReference type="EMBL" id="GEL90749.1"/>
    </source>
</evidence>
<name>A0A511IZB7_9ENTE</name>